<feature type="region of interest" description="Disordered" evidence="1">
    <location>
        <begin position="287"/>
        <end position="333"/>
    </location>
</feature>
<proteinExistence type="predicted"/>
<feature type="compositionally biased region" description="Basic and acidic residues" evidence="1">
    <location>
        <begin position="172"/>
        <end position="189"/>
    </location>
</feature>
<evidence type="ECO:0000313" key="3">
    <source>
        <dbReference type="EMBL" id="KAF2323917.1"/>
    </source>
</evidence>
<evidence type="ECO:0000256" key="2">
    <source>
        <dbReference type="SAM" id="Phobius"/>
    </source>
</evidence>
<keyword evidence="2" id="KW-1133">Transmembrane helix</keyword>
<keyword evidence="4" id="KW-1185">Reference proteome</keyword>
<feature type="compositionally biased region" description="Acidic residues" evidence="1">
    <location>
        <begin position="147"/>
        <end position="160"/>
    </location>
</feature>
<keyword evidence="2" id="KW-0812">Transmembrane</keyword>
<dbReference type="Proteomes" id="UP000467840">
    <property type="component" value="Chromosome 5"/>
</dbReference>
<comment type="caution">
    <text evidence="3">The sequence shown here is derived from an EMBL/GenBank/DDBJ whole genome shotgun (WGS) entry which is preliminary data.</text>
</comment>
<protein>
    <submittedName>
        <fullName evidence="3">Uncharacterized protein</fullName>
    </submittedName>
</protein>
<organism evidence="3 4">
    <name type="scientific">Hevea brasiliensis</name>
    <name type="common">Para rubber tree</name>
    <name type="synonym">Siphonia brasiliensis</name>
    <dbReference type="NCBI Taxonomy" id="3981"/>
    <lineage>
        <taxon>Eukaryota</taxon>
        <taxon>Viridiplantae</taxon>
        <taxon>Streptophyta</taxon>
        <taxon>Embryophyta</taxon>
        <taxon>Tracheophyta</taxon>
        <taxon>Spermatophyta</taxon>
        <taxon>Magnoliopsida</taxon>
        <taxon>eudicotyledons</taxon>
        <taxon>Gunneridae</taxon>
        <taxon>Pentapetalae</taxon>
        <taxon>rosids</taxon>
        <taxon>fabids</taxon>
        <taxon>Malpighiales</taxon>
        <taxon>Euphorbiaceae</taxon>
        <taxon>Crotonoideae</taxon>
        <taxon>Micrandreae</taxon>
        <taxon>Hevea</taxon>
    </lineage>
</organism>
<sequence>MLKQSPSRNQRSKGFKVKHFLQICLLLAICIWLLNQLKHSYDKKKAYDDSTVNILEKVQSEHEIIKLGRKDLLPRVDEATLEGESHGDKAELEEDIEELKADDIDDDGRGGGDDEIDGHDQERAEEEESEEVEDLIDVDDRERDVGNEEQDSEEMGDQLEDFGSINHQAQNEGEKNSREAREEHHKGDDASSSVVHNTQTLSSEFQIAGLRKMKVIIGPSDGGIVSSEEKGDEFISANSYAGSDCSSLAEAVANEKPKVKFNSKSIDSGVATISKSMVTEQIMKRDAAGVPEGNNAFTNLNKDNGTAANNEGSESVANERAETAEKNLSINDN</sequence>
<evidence type="ECO:0000313" key="4">
    <source>
        <dbReference type="Proteomes" id="UP000467840"/>
    </source>
</evidence>
<keyword evidence="2" id="KW-0472">Membrane</keyword>
<dbReference type="PANTHER" id="PTHR33700:SF25">
    <property type="entry name" value="TRANSMEMBRANE PROTEIN"/>
    <property type="match status" value="1"/>
</dbReference>
<dbReference type="EMBL" id="JAAGAX010000001">
    <property type="protein sequence ID" value="KAF2323917.1"/>
    <property type="molecule type" value="Genomic_DNA"/>
</dbReference>
<evidence type="ECO:0000256" key="1">
    <source>
        <dbReference type="SAM" id="MobiDB-lite"/>
    </source>
</evidence>
<gene>
    <name evidence="3" type="ORF">GH714_003977</name>
</gene>
<reference evidence="3 4" key="1">
    <citation type="journal article" date="2020" name="Mol. Plant">
        <title>The Chromosome-Based Rubber Tree Genome Provides New Insights into Spurge Genome Evolution and Rubber Biosynthesis.</title>
        <authorList>
            <person name="Liu J."/>
            <person name="Shi C."/>
            <person name="Shi C.C."/>
            <person name="Li W."/>
            <person name="Zhang Q.J."/>
            <person name="Zhang Y."/>
            <person name="Li K."/>
            <person name="Lu H.F."/>
            <person name="Shi C."/>
            <person name="Zhu S.T."/>
            <person name="Xiao Z.Y."/>
            <person name="Nan H."/>
            <person name="Yue Y."/>
            <person name="Zhu X.G."/>
            <person name="Wu Y."/>
            <person name="Hong X.N."/>
            <person name="Fan G.Y."/>
            <person name="Tong Y."/>
            <person name="Zhang D."/>
            <person name="Mao C.L."/>
            <person name="Liu Y.L."/>
            <person name="Hao S.J."/>
            <person name="Liu W.Q."/>
            <person name="Lv M.Q."/>
            <person name="Zhang H.B."/>
            <person name="Liu Y."/>
            <person name="Hu-Tang G.R."/>
            <person name="Wang J.P."/>
            <person name="Wang J.H."/>
            <person name="Sun Y.H."/>
            <person name="Ni S.B."/>
            <person name="Chen W.B."/>
            <person name="Zhang X.C."/>
            <person name="Jiao Y.N."/>
            <person name="Eichler E.E."/>
            <person name="Li G.H."/>
            <person name="Liu X."/>
            <person name="Gao L.Z."/>
        </authorList>
    </citation>
    <scope>NUCLEOTIDE SEQUENCE [LARGE SCALE GENOMIC DNA]</scope>
    <source>
        <strain evidence="4">cv. GT1</strain>
        <tissue evidence="3">Leaf</tissue>
    </source>
</reference>
<dbReference type="AlphaFoldDB" id="A0A6A6NFJ5"/>
<accession>A0A6A6NFJ5</accession>
<dbReference type="PANTHER" id="PTHR33700">
    <property type="entry name" value="MYB-LIKE PROTEIN X"/>
    <property type="match status" value="1"/>
</dbReference>
<feature type="compositionally biased region" description="Acidic residues" evidence="1">
    <location>
        <begin position="123"/>
        <end position="137"/>
    </location>
</feature>
<feature type="transmembrane region" description="Helical" evidence="2">
    <location>
        <begin position="20"/>
        <end position="37"/>
    </location>
</feature>
<name>A0A6A6NFJ5_HEVBR</name>
<feature type="region of interest" description="Disordered" evidence="1">
    <location>
        <begin position="99"/>
        <end position="198"/>
    </location>
</feature>
<feature type="compositionally biased region" description="Polar residues" evidence="1">
    <location>
        <begin position="295"/>
        <end position="316"/>
    </location>
</feature>
<feature type="compositionally biased region" description="Basic and acidic residues" evidence="1">
    <location>
        <begin position="99"/>
        <end position="122"/>
    </location>
</feature>